<feature type="compositionally biased region" description="Basic and acidic residues" evidence="1">
    <location>
        <begin position="167"/>
        <end position="182"/>
    </location>
</feature>
<keyword evidence="2" id="KW-0812">Transmembrane</keyword>
<comment type="caution">
    <text evidence="4">The sequence shown here is derived from an EMBL/GenBank/DDBJ whole genome shotgun (WGS) entry which is preliminary data.</text>
</comment>
<feature type="compositionally biased region" description="Basic residues" evidence="1">
    <location>
        <begin position="183"/>
        <end position="193"/>
    </location>
</feature>
<feature type="transmembrane region" description="Helical" evidence="2">
    <location>
        <begin position="481"/>
        <end position="503"/>
    </location>
</feature>
<dbReference type="Pfam" id="PF25789">
    <property type="entry name" value="TPR_NAA35"/>
    <property type="match status" value="1"/>
</dbReference>
<dbReference type="InterPro" id="IPR057982">
    <property type="entry name" value="TPR_NAA35"/>
</dbReference>
<feature type="transmembrane region" description="Helical" evidence="2">
    <location>
        <begin position="549"/>
        <end position="566"/>
    </location>
</feature>
<feature type="domain" description="NAA35-like TPR repeats" evidence="3">
    <location>
        <begin position="304"/>
        <end position="520"/>
    </location>
</feature>
<feature type="region of interest" description="Disordered" evidence="1">
    <location>
        <begin position="112"/>
        <end position="223"/>
    </location>
</feature>
<feature type="compositionally biased region" description="Basic residues" evidence="1">
    <location>
        <begin position="152"/>
        <end position="166"/>
    </location>
</feature>
<dbReference type="Proteomes" id="UP000023152">
    <property type="component" value="Unassembled WGS sequence"/>
</dbReference>
<evidence type="ECO:0000259" key="3">
    <source>
        <dbReference type="Pfam" id="PF25789"/>
    </source>
</evidence>
<reference evidence="4 5" key="1">
    <citation type="journal article" date="2013" name="Curr. Biol.">
        <title>The Genome of the Foraminiferan Reticulomyxa filosa.</title>
        <authorList>
            <person name="Glockner G."/>
            <person name="Hulsmann N."/>
            <person name="Schleicher M."/>
            <person name="Noegel A.A."/>
            <person name="Eichinger L."/>
            <person name="Gallinger C."/>
            <person name="Pawlowski J."/>
            <person name="Sierra R."/>
            <person name="Euteneuer U."/>
            <person name="Pillet L."/>
            <person name="Moustafa A."/>
            <person name="Platzer M."/>
            <person name="Groth M."/>
            <person name="Szafranski K."/>
            <person name="Schliwa M."/>
        </authorList>
    </citation>
    <scope>NUCLEOTIDE SEQUENCE [LARGE SCALE GENOMIC DNA]</scope>
</reference>
<evidence type="ECO:0000313" key="5">
    <source>
        <dbReference type="Proteomes" id="UP000023152"/>
    </source>
</evidence>
<evidence type="ECO:0000256" key="1">
    <source>
        <dbReference type="SAM" id="MobiDB-lite"/>
    </source>
</evidence>
<evidence type="ECO:0000256" key="2">
    <source>
        <dbReference type="SAM" id="Phobius"/>
    </source>
</evidence>
<protein>
    <recommendedName>
        <fullName evidence="3">NAA35-like TPR repeats domain-containing protein</fullName>
    </recommendedName>
</protein>
<proteinExistence type="predicted"/>
<evidence type="ECO:0000313" key="4">
    <source>
        <dbReference type="EMBL" id="ETO05245.1"/>
    </source>
</evidence>
<name>X6LWY3_RETFI</name>
<dbReference type="EMBL" id="ASPP01028359">
    <property type="protein sequence ID" value="ETO05245.1"/>
    <property type="molecule type" value="Genomic_DNA"/>
</dbReference>
<accession>X6LWY3</accession>
<sequence length="607" mass="71068">CCHYGREIVKLAQVNENEEWCRSDFYKFDPLPSLEHTLTALKEQQQEWGELNVKKGQDGTPKKESNSETSLSTQVEAPLLPQFIASRVLFITVLLELISTVHRCCTYSLSSDHTHAPHAESSYHTSHCSDDDHEHHDHSHNDDHCNHDHGDHSHHHHHHQHHHHHHEHDEHDEHDQKSDANKKKAKKSNKKNKGTSSQQSEKATAHNKNTHHHAHEKESAVLTQDKQQQFMLQEMSRLCKALVTVVNQKIKQSIHYGHSNPLGFDSRIIPSKLTIRTLPRRQIIPPRIACFEHWCHFVQALNFACDIVVAKTLDECLELLKHLSCNFGSVNVVVRAFLFIFLDVQIQTDNMLWTHKPMTDLIKQSFHRQCDWARMFTTDSQKIQQWTLFFSRVQSGVRDLIGTFLVDPTQQPHYYMQCLRNWAILERASIDMDEHNVSGYIELYDTKYHTILETNEQYQPHKNAYTVWIIRMAIDSMIQCIFIRLTPLQLFAAHELKFAYFYLEYLYRNQMKVLQHSIRPFKEANAKELHPLLPPKLQKTKPKMFRSKFFASLWSHFFLFVIVVDYSTERRPTTTAECLEFVLSVAFRDLASAIFQIIVVMFVFILG</sequence>
<organism evidence="4 5">
    <name type="scientific">Reticulomyxa filosa</name>
    <dbReference type="NCBI Taxonomy" id="46433"/>
    <lineage>
        <taxon>Eukaryota</taxon>
        <taxon>Sar</taxon>
        <taxon>Rhizaria</taxon>
        <taxon>Retaria</taxon>
        <taxon>Foraminifera</taxon>
        <taxon>Monothalamids</taxon>
        <taxon>Reticulomyxidae</taxon>
        <taxon>Reticulomyxa</taxon>
    </lineage>
</organism>
<feature type="compositionally biased region" description="Basic and acidic residues" evidence="1">
    <location>
        <begin position="52"/>
        <end position="66"/>
    </location>
</feature>
<keyword evidence="5" id="KW-1185">Reference proteome</keyword>
<feature type="region of interest" description="Disordered" evidence="1">
    <location>
        <begin position="52"/>
        <end position="73"/>
    </location>
</feature>
<feature type="compositionally biased region" description="Basic and acidic residues" evidence="1">
    <location>
        <begin position="127"/>
        <end position="151"/>
    </location>
</feature>
<feature type="transmembrane region" description="Helical" evidence="2">
    <location>
        <begin position="586"/>
        <end position="606"/>
    </location>
</feature>
<keyword evidence="2" id="KW-1133">Transmembrane helix</keyword>
<keyword evidence="2" id="KW-0472">Membrane</keyword>
<gene>
    <name evidence="4" type="ORF">RFI_32151</name>
</gene>
<feature type="non-terminal residue" evidence="4">
    <location>
        <position position="1"/>
    </location>
</feature>
<dbReference type="AlphaFoldDB" id="X6LWY3"/>